<gene>
    <name evidence="2" type="ORF">SAMN04487990_11367</name>
</gene>
<name>A0A1H4B785_BIZPA</name>
<dbReference type="InterPro" id="IPR053136">
    <property type="entry name" value="UTP_pyrophosphatase-like"/>
</dbReference>
<dbReference type="EMBL" id="FNQK01000013">
    <property type="protein sequence ID" value="SEA43894.1"/>
    <property type="molecule type" value="Genomic_DNA"/>
</dbReference>
<evidence type="ECO:0000313" key="3">
    <source>
        <dbReference type="Proteomes" id="UP000198846"/>
    </source>
</evidence>
<feature type="domain" description="YgjP-like metallopeptidase" evidence="1">
    <location>
        <begin position="22"/>
        <end position="227"/>
    </location>
</feature>
<proteinExistence type="predicted"/>
<dbReference type="STRING" id="283786.SAMN04487990_11367"/>
<dbReference type="CDD" id="cd07344">
    <property type="entry name" value="M48_yhfN_like"/>
    <property type="match status" value="1"/>
</dbReference>
<dbReference type="OrthoDB" id="9811177at2"/>
<keyword evidence="3" id="KW-1185">Reference proteome</keyword>
<dbReference type="Gene3D" id="3.30.2010.10">
    <property type="entry name" value="Metalloproteases ('zincins'), catalytic domain"/>
    <property type="match status" value="1"/>
</dbReference>
<dbReference type="PANTHER" id="PTHR30399">
    <property type="entry name" value="UNCHARACTERIZED PROTEIN YGJP"/>
    <property type="match status" value="1"/>
</dbReference>
<dbReference type="AlphaFoldDB" id="A0A1H4B785"/>
<evidence type="ECO:0000259" key="1">
    <source>
        <dbReference type="Pfam" id="PF01863"/>
    </source>
</evidence>
<dbReference type="InterPro" id="IPR002725">
    <property type="entry name" value="YgjP-like_metallopeptidase"/>
</dbReference>
<dbReference type="Pfam" id="PF01863">
    <property type="entry name" value="YgjP-like"/>
    <property type="match status" value="1"/>
</dbReference>
<dbReference type="PANTHER" id="PTHR30399:SF1">
    <property type="entry name" value="UTP PYROPHOSPHATASE"/>
    <property type="match status" value="1"/>
</dbReference>
<evidence type="ECO:0000313" key="2">
    <source>
        <dbReference type="EMBL" id="SEA43894.1"/>
    </source>
</evidence>
<organism evidence="2 3">
    <name type="scientific">Bizionia paragorgiae</name>
    <dbReference type="NCBI Taxonomy" id="283786"/>
    <lineage>
        <taxon>Bacteria</taxon>
        <taxon>Pseudomonadati</taxon>
        <taxon>Bacteroidota</taxon>
        <taxon>Flavobacteriia</taxon>
        <taxon>Flavobacteriales</taxon>
        <taxon>Flavobacteriaceae</taxon>
        <taxon>Bizionia</taxon>
    </lineage>
</organism>
<dbReference type="Proteomes" id="UP000198846">
    <property type="component" value="Unassembled WGS sequence"/>
</dbReference>
<accession>A0A1H4B785</accession>
<sequence>MLRTLKYGSEQISYTLTFCNRKTLGITVLPDRSTEVKAPIGSSMEKIEEKVRKKAPWILKQQDHFLSFEPRNTERKYVSGESHLYLGRQYQLLLIKSDEEIVKHTGRNIEIRTSVHSKAEELLNAWYLKKSKNWFQTIAQPLIERFEKYQVAPKTIEIRKMNNRWGSCSTQGRILLNPELIKAPKACIEYVIIHELCHLVHRDHTKAFFDLQQKEFPEWKKWKNKLEVLLA</sequence>
<dbReference type="RefSeq" id="WP_092134963.1">
    <property type="nucleotide sequence ID" value="NZ_FNQK01000013.1"/>
</dbReference>
<reference evidence="3" key="1">
    <citation type="submission" date="2016-10" db="EMBL/GenBank/DDBJ databases">
        <authorList>
            <person name="Varghese N."/>
            <person name="Submissions S."/>
        </authorList>
    </citation>
    <scope>NUCLEOTIDE SEQUENCE [LARGE SCALE GENOMIC DNA]</scope>
    <source>
        <strain evidence="3">DSM 23842</strain>
    </source>
</reference>
<protein>
    <recommendedName>
        <fullName evidence="1">YgjP-like metallopeptidase domain-containing protein</fullName>
    </recommendedName>
</protein>